<evidence type="ECO:0000259" key="13">
    <source>
        <dbReference type="PROSITE" id="PS50111"/>
    </source>
</evidence>
<evidence type="ECO:0000256" key="5">
    <source>
        <dbReference type="ARBA" id="ARBA00022519"/>
    </source>
</evidence>
<comment type="caution">
    <text evidence="15">The sequence shown here is derived from an EMBL/GenBank/DDBJ whole genome shotgun (WGS) entry which is preliminary data.</text>
</comment>
<dbReference type="SMART" id="SM00283">
    <property type="entry name" value="MA"/>
    <property type="match status" value="1"/>
</dbReference>
<dbReference type="SUPFAM" id="SSF58104">
    <property type="entry name" value="Methyl-accepting chemotaxis protein (MCP) signaling domain"/>
    <property type="match status" value="1"/>
</dbReference>
<keyword evidence="9 11" id="KW-0807">Transducer</keyword>
<dbReference type="GO" id="GO:0006935">
    <property type="term" value="P:chemotaxis"/>
    <property type="evidence" value="ECO:0007669"/>
    <property type="project" value="UniProtKB-KW"/>
</dbReference>
<evidence type="ECO:0000256" key="11">
    <source>
        <dbReference type="PROSITE-ProRule" id="PRU00284"/>
    </source>
</evidence>
<gene>
    <name evidence="15" type="ORF">DNJ96_00140</name>
</gene>
<reference evidence="15 16" key="1">
    <citation type="submission" date="2018-06" db="EMBL/GenBank/DDBJ databases">
        <title>Three novel Pseudomonas species isolated from symptomatic oak.</title>
        <authorList>
            <person name="Bueno-Gonzalez V."/>
            <person name="Brady C."/>
        </authorList>
    </citation>
    <scope>NUCLEOTIDE SEQUENCE [LARGE SCALE GENOMIC DNA]</scope>
    <source>
        <strain evidence="15 16">P17C</strain>
    </source>
</reference>
<name>A0A4Q9RFW0_9GAMM</name>
<dbReference type="Proteomes" id="UP000292639">
    <property type="component" value="Unassembled WGS sequence"/>
</dbReference>
<comment type="similarity">
    <text evidence="10">Belongs to the methyl-accepting chemotaxis (MCP) protein family.</text>
</comment>
<dbReference type="PANTHER" id="PTHR32089:SF112">
    <property type="entry name" value="LYSOZYME-LIKE PROTEIN-RELATED"/>
    <property type="match status" value="1"/>
</dbReference>
<keyword evidence="6 12" id="KW-0812">Transmembrane</keyword>
<keyword evidence="16" id="KW-1185">Reference proteome</keyword>
<dbReference type="InterPro" id="IPR004090">
    <property type="entry name" value="Chemotax_Me-accpt_rcpt"/>
</dbReference>
<evidence type="ECO:0000313" key="15">
    <source>
        <dbReference type="EMBL" id="TBV00112.1"/>
    </source>
</evidence>
<protein>
    <submittedName>
        <fullName evidence="15">Methyl-accepting chemotaxis protein</fullName>
    </submittedName>
</protein>
<feature type="transmembrane region" description="Helical" evidence="12">
    <location>
        <begin position="199"/>
        <end position="218"/>
    </location>
</feature>
<dbReference type="OrthoDB" id="2489132at2"/>
<evidence type="ECO:0000256" key="1">
    <source>
        <dbReference type="ARBA" id="ARBA00004429"/>
    </source>
</evidence>
<feature type="domain" description="HAMP" evidence="14">
    <location>
        <begin position="223"/>
        <end position="275"/>
    </location>
</feature>
<dbReference type="PROSITE" id="PS50111">
    <property type="entry name" value="CHEMOTAXIS_TRANSDUC_2"/>
    <property type="match status" value="1"/>
</dbReference>
<organism evidence="15 16">
    <name type="scientific">Stutzerimonas kirkiae</name>
    <dbReference type="NCBI Taxonomy" id="2211392"/>
    <lineage>
        <taxon>Bacteria</taxon>
        <taxon>Pseudomonadati</taxon>
        <taxon>Pseudomonadota</taxon>
        <taxon>Gammaproteobacteria</taxon>
        <taxon>Pseudomonadales</taxon>
        <taxon>Pseudomonadaceae</taxon>
        <taxon>Stutzerimonas</taxon>
    </lineage>
</organism>
<dbReference type="PRINTS" id="PR00260">
    <property type="entry name" value="CHEMTRNSDUCR"/>
</dbReference>
<dbReference type="PANTHER" id="PTHR32089">
    <property type="entry name" value="METHYL-ACCEPTING CHEMOTAXIS PROTEIN MCPB"/>
    <property type="match status" value="1"/>
</dbReference>
<keyword evidence="4" id="KW-0145">Chemotaxis</keyword>
<evidence type="ECO:0000259" key="14">
    <source>
        <dbReference type="PROSITE" id="PS50885"/>
    </source>
</evidence>
<proteinExistence type="inferred from homology"/>
<keyword evidence="8 12" id="KW-0472">Membrane</keyword>
<keyword evidence="3" id="KW-0488">Methylation</keyword>
<evidence type="ECO:0000256" key="7">
    <source>
        <dbReference type="ARBA" id="ARBA00022989"/>
    </source>
</evidence>
<evidence type="ECO:0000256" key="2">
    <source>
        <dbReference type="ARBA" id="ARBA00022475"/>
    </source>
</evidence>
<evidence type="ECO:0000256" key="9">
    <source>
        <dbReference type="ARBA" id="ARBA00023224"/>
    </source>
</evidence>
<dbReference type="SMART" id="SM00304">
    <property type="entry name" value="HAMP"/>
    <property type="match status" value="1"/>
</dbReference>
<dbReference type="GO" id="GO:0005886">
    <property type="term" value="C:plasma membrane"/>
    <property type="evidence" value="ECO:0007669"/>
    <property type="project" value="UniProtKB-SubCell"/>
</dbReference>
<feature type="transmembrane region" description="Helical" evidence="12">
    <location>
        <begin position="12"/>
        <end position="33"/>
    </location>
</feature>
<dbReference type="CDD" id="cd06225">
    <property type="entry name" value="HAMP"/>
    <property type="match status" value="1"/>
</dbReference>
<evidence type="ECO:0000313" key="16">
    <source>
        <dbReference type="Proteomes" id="UP000292639"/>
    </source>
</evidence>
<sequence length="552" mass="59057">MCAGLNRFSIKFRLIALVGLLCGLIVVLTGTALNGMRTGNDTLIGLYQRNLLPTDQLGDITNQMQQSRVQLLLALQHQPGSEFEKSHDHGVDMHFDAVTDSLARIERLRQAYSLQEQTDPALRTLGEVFAGQLQTYTESVRPVLESMRQGDFSGGNAILLGKLNPAFNTAYATARELSGHYHAAAQGLYEAAEQRFMTLLYSLLGGLLVALLLAFCMARTTIVGIVRGVWAVERAAEELAEGNLQARVRYDGRDEIGLIAKAFNEMAMRFQNTVQELAAAVEQLAAAATQTATVSAQTGSGIARQQLETDQVATAMHEMSATVQDVAGNAASAAHAASEADRQAVSGKVVVAQTVSAIDSLAEEVDRASQVIHELEQDSVNISSVVDVIRSIAEQTNLLALNAAIEAARAGEQGRGFAVVADEVRTLASRTQQSTSEIQSMIEKLQGGAANAVAVMDSSRSKAQAGKEQVSSAGHTLEQITTAVATINDMNAMIASAAEEQSAVAEEINRNVTNVSQIAEETSEASRQNVQTSNELSQLAGNLQRLVKMFRL</sequence>
<dbReference type="AlphaFoldDB" id="A0A4Q9RFW0"/>
<dbReference type="EMBL" id="QJUP01000001">
    <property type="protein sequence ID" value="TBV00112.1"/>
    <property type="molecule type" value="Genomic_DNA"/>
</dbReference>
<evidence type="ECO:0000256" key="8">
    <source>
        <dbReference type="ARBA" id="ARBA00023136"/>
    </source>
</evidence>
<dbReference type="Pfam" id="PF00015">
    <property type="entry name" value="MCPsignal"/>
    <property type="match status" value="1"/>
</dbReference>
<dbReference type="RefSeq" id="WP_131183361.1">
    <property type="nucleotide sequence ID" value="NZ_QJUO01000003.1"/>
</dbReference>
<accession>A0A4Q9RFW0</accession>
<dbReference type="GO" id="GO:0004888">
    <property type="term" value="F:transmembrane signaling receptor activity"/>
    <property type="evidence" value="ECO:0007669"/>
    <property type="project" value="InterPro"/>
</dbReference>
<evidence type="ECO:0000256" key="4">
    <source>
        <dbReference type="ARBA" id="ARBA00022500"/>
    </source>
</evidence>
<dbReference type="FunFam" id="1.10.287.950:FF:000001">
    <property type="entry name" value="Methyl-accepting chemotaxis sensory transducer"/>
    <property type="match status" value="1"/>
</dbReference>
<keyword evidence="5" id="KW-0997">Cell inner membrane</keyword>
<evidence type="ECO:0000256" key="12">
    <source>
        <dbReference type="SAM" id="Phobius"/>
    </source>
</evidence>
<dbReference type="InterPro" id="IPR003660">
    <property type="entry name" value="HAMP_dom"/>
</dbReference>
<dbReference type="InterPro" id="IPR003122">
    <property type="entry name" value="Tar_rcpt_lig-bd"/>
</dbReference>
<evidence type="ECO:0000256" key="10">
    <source>
        <dbReference type="ARBA" id="ARBA00029447"/>
    </source>
</evidence>
<comment type="subcellular location">
    <subcellularLocation>
        <location evidence="1">Cell inner membrane</location>
        <topology evidence="1">Multi-pass membrane protein</topology>
    </subcellularLocation>
</comment>
<dbReference type="Pfam" id="PF00672">
    <property type="entry name" value="HAMP"/>
    <property type="match status" value="1"/>
</dbReference>
<dbReference type="GO" id="GO:0007165">
    <property type="term" value="P:signal transduction"/>
    <property type="evidence" value="ECO:0007669"/>
    <property type="project" value="UniProtKB-KW"/>
</dbReference>
<evidence type="ECO:0000256" key="3">
    <source>
        <dbReference type="ARBA" id="ARBA00022481"/>
    </source>
</evidence>
<keyword evidence="2" id="KW-1003">Cell membrane</keyword>
<dbReference type="CDD" id="cd11386">
    <property type="entry name" value="MCP_signal"/>
    <property type="match status" value="1"/>
</dbReference>
<feature type="domain" description="Methyl-accepting transducer" evidence="13">
    <location>
        <begin position="280"/>
        <end position="516"/>
    </location>
</feature>
<dbReference type="PROSITE" id="PS50885">
    <property type="entry name" value="HAMP"/>
    <property type="match status" value="1"/>
</dbReference>
<evidence type="ECO:0000256" key="6">
    <source>
        <dbReference type="ARBA" id="ARBA00022692"/>
    </source>
</evidence>
<dbReference type="Pfam" id="PF02203">
    <property type="entry name" value="TarH"/>
    <property type="match status" value="1"/>
</dbReference>
<dbReference type="Gene3D" id="1.10.287.950">
    <property type="entry name" value="Methyl-accepting chemotaxis protein"/>
    <property type="match status" value="1"/>
</dbReference>
<keyword evidence="7 12" id="KW-1133">Transmembrane helix</keyword>
<dbReference type="InterPro" id="IPR004089">
    <property type="entry name" value="MCPsignal_dom"/>
</dbReference>